<accession>A0A812LGL7</accession>
<dbReference type="Proteomes" id="UP000601435">
    <property type="component" value="Unassembled WGS sequence"/>
</dbReference>
<dbReference type="AlphaFoldDB" id="A0A812LGL7"/>
<dbReference type="EMBL" id="CAJNJA010009333">
    <property type="protein sequence ID" value="CAE7245736.1"/>
    <property type="molecule type" value="Genomic_DNA"/>
</dbReference>
<evidence type="ECO:0000313" key="3">
    <source>
        <dbReference type="Proteomes" id="UP000601435"/>
    </source>
</evidence>
<dbReference type="OrthoDB" id="415644at2759"/>
<reference evidence="2" key="1">
    <citation type="submission" date="2021-02" db="EMBL/GenBank/DDBJ databases">
        <authorList>
            <person name="Dougan E. K."/>
            <person name="Rhodes N."/>
            <person name="Thang M."/>
            <person name="Chan C."/>
        </authorList>
    </citation>
    <scope>NUCLEOTIDE SEQUENCE</scope>
</reference>
<keyword evidence="3" id="KW-1185">Reference proteome</keyword>
<proteinExistence type="predicted"/>
<feature type="region of interest" description="Disordered" evidence="1">
    <location>
        <begin position="272"/>
        <end position="301"/>
    </location>
</feature>
<evidence type="ECO:0000256" key="1">
    <source>
        <dbReference type="SAM" id="MobiDB-lite"/>
    </source>
</evidence>
<feature type="region of interest" description="Disordered" evidence="1">
    <location>
        <begin position="53"/>
        <end position="72"/>
    </location>
</feature>
<feature type="region of interest" description="Disordered" evidence="1">
    <location>
        <begin position="231"/>
        <end position="259"/>
    </location>
</feature>
<organism evidence="2 3">
    <name type="scientific">Symbiodinium necroappetens</name>
    <dbReference type="NCBI Taxonomy" id="1628268"/>
    <lineage>
        <taxon>Eukaryota</taxon>
        <taxon>Sar</taxon>
        <taxon>Alveolata</taxon>
        <taxon>Dinophyceae</taxon>
        <taxon>Suessiales</taxon>
        <taxon>Symbiodiniaceae</taxon>
        <taxon>Symbiodinium</taxon>
    </lineage>
</organism>
<feature type="compositionally biased region" description="Polar residues" evidence="1">
    <location>
        <begin position="61"/>
        <end position="72"/>
    </location>
</feature>
<sequence length="352" mass="38338">MFAWAKAGRIDSMVALEAVCKHFGNDVHPESEWIYMHQERDFFMHMHLSHEEQGSRLPVKASQQSEPVPRPQGTSTMVANARFVHHQPLLWKTFRMNDEVMMAQESSAFSKRPEVPHMPVADRPWSAGDVLVPVGSSATPVPHEGGALEKPATPAAKTKVVSFSHLKDSAVSVKEAVNRPKPSTPRTPEATPGEGFNRRSQIKLRSNSRTFQMSGIEVGINEKRAVKEAKSKASYAASREPLVTPRDVPGGQRTTARQRAASARKVTATVSALGPAGCEESKAKSEQVNAKQKSDMPHKGVQPAEVFQVVLPRQAVESASFPSSDSIGVVRRLSGQESELSVTPQVSLGARS</sequence>
<name>A0A812LGL7_9DINO</name>
<comment type="caution">
    <text evidence="2">The sequence shown here is derived from an EMBL/GenBank/DDBJ whole genome shotgun (WGS) entry which is preliminary data.</text>
</comment>
<protein>
    <submittedName>
        <fullName evidence="2">Uncharacterized protein</fullName>
    </submittedName>
</protein>
<evidence type="ECO:0000313" key="2">
    <source>
        <dbReference type="EMBL" id="CAE7245736.1"/>
    </source>
</evidence>
<feature type="region of interest" description="Disordered" evidence="1">
    <location>
        <begin position="175"/>
        <end position="201"/>
    </location>
</feature>
<gene>
    <name evidence="2" type="ORF">SNEC2469_LOCUS4763</name>
</gene>